<dbReference type="Pfam" id="PF00583">
    <property type="entry name" value="Acetyltransf_1"/>
    <property type="match status" value="1"/>
</dbReference>
<evidence type="ECO:0000256" key="1">
    <source>
        <dbReference type="ARBA" id="ARBA00022679"/>
    </source>
</evidence>
<dbReference type="EMBL" id="JAERQJ010000002">
    <property type="protein sequence ID" value="MBL0683134.1"/>
    <property type="molecule type" value="Genomic_DNA"/>
</dbReference>
<dbReference type="SUPFAM" id="SSF55729">
    <property type="entry name" value="Acyl-CoA N-acyltransferases (Nat)"/>
    <property type="match status" value="1"/>
</dbReference>
<dbReference type="GO" id="GO:0016747">
    <property type="term" value="F:acyltransferase activity, transferring groups other than amino-acyl groups"/>
    <property type="evidence" value="ECO:0007669"/>
    <property type="project" value="InterPro"/>
</dbReference>
<accession>A0A937A2D3</accession>
<proteinExistence type="predicted"/>
<dbReference type="PANTHER" id="PTHR42919">
    <property type="entry name" value="N-ALPHA-ACETYLTRANSFERASE"/>
    <property type="match status" value="1"/>
</dbReference>
<dbReference type="CDD" id="cd04301">
    <property type="entry name" value="NAT_SF"/>
    <property type="match status" value="1"/>
</dbReference>
<dbReference type="PROSITE" id="PS51186">
    <property type="entry name" value="GNAT"/>
    <property type="match status" value="1"/>
</dbReference>
<comment type="caution">
    <text evidence="4">The sequence shown here is derived from an EMBL/GenBank/DDBJ whole genome shotgun (WGS) entry which is preliminary data.</text>
</comment>
<gene>
    <name evidence="4" type="ORF">JJQ60_06380</name>
</gene>
<sequence length="175" mass="20255">MAYQDIKIVEVQPKDSQKLLEIGRQTFYDAFGPPANSEANIQSYLQEKFTLEQINKELQNPNSQFFFAMLESEIVGYIKLNSQGAQTEPVEGSTLEIERIYVVKKHQGKKIGQVLFNQSLLIGKEKNVDFIWLGVWDQNPGAIRFYERNGFKIFDKHQFTLGTEIQTDVMMKRLL</sequence>
<evidence type="ECO:0000313" key="5">
    <source>
        <dbReference type="Proteomes" id="UP000651057"/>
    </source>
</evidence>
<dbReference type="InterPro" id="IPR016181">
    <property type="entry name" value="Acyl_CoA_acyltransferase"/>
</dbReference>
<keyword evidence="5" id="KW-1185">Reference proteome</keyword>
<dbReference type="AlphaFoldDB" id="A0A937A2D3"/>
<reference evidence="4" key="1">
    <citation type="submission" date="2021-01" db="EMBL/GenBank/DDBJ databases">
        <authorList>
            <person name="Zhong Y.L."/>
        </authorList>
    </citation>
    <scope>NUCLEOTIDE SEQUENCE</scope>
    <source>
        <strain evidence="4">KCTC 23302</strain>
    </source>
</reference>
<name>A0A937A2D3_9FLAO</name>
<feature type="domain" description="N-acetyltransferase" evidence="3">
    <location>
        <begin position="6"/>
        <end position="175"/>
    </location>
</feature>
<dbReference type="InterPro" id="IPR000182">
    <property type="entry name" value="GNAT_dom"/>
</dbReference>
<dbReference type="RefSeq" id="WP_201917831.1">
    <property type="nucleotide sequence ID" value="NZ_BAABAX010000023.1"/>
</dbReference>
<keyword evidence="1" id="KW-0808">Transferase</keyword>
<evidence type="ECO:0000256" key="2">
    <source>
        <dbReference type="ARBA" id="ARBA00023315"/>
    </source>
</evidence>
<dbReference type="Proteomes" id="UP000651057">
    <property type="component" value="Unassembled WGS sequence"/>
</dbReference>
<dbReference type="PANTHER" id="PTHR42919:SF8">
    <property type="entry name" value="N-ALPHA-ACETYLTRANSFERASE 50"/>
    <property type="match status" value="1"/>
</dbReference>
<dbReference type="Gene3D" id="3.40.630.30">
    <property type="match status" value="1"/>
</dbReference>
<evidence type="ECO:0000259" key="3">
    <source>
        <dbReference type="PROSITE" id="PS51186"/>
    </source>
</evidence>
<evidence type="ECO:0000313" key="4">
    <source>
        <dbReference type="EMBL" id="MBL0683134.1"/>
    </source>
</evidence>
<keyword evidence="2" id="KW-0012">Acyltransferase</keyword>
<organism evidence="4 5">
    <name type="scientific">Aquimarina mytili</name>
    <dbReference type="NCBI Taxonomy" id="874423"/>
    <lineage>
        <taxon>Bacteria</taxon>
        <taxon>Pseudomonadati</taxon>
        <taxon>Bacteroidota</taxon>
        <taxon>Flavobacteriia</taxon>
        <taxon>Flavobacteriales</taxon>
        <taxon>Flavobacteriaceae</taxon>
        <taxon>Aquimarina</taxon>
    </lineage>
</organism>
<dbReference type="InterPro" id="IPR051556">
    <property type="entry name" value="N-term/lysine_N-AcTrnsfr"/>
</dbReference>
<protein>
    <submittedName>
        <fullName evidence="4">GNAT family N-acetyltransferase</fullName>
    </submittedName>
</protein>